<evidence type="ECO:0000313" key="2">
    <source>
        <dbReference type="Proteomes" id="UP000694920"/>
    </source>
</evidence>
<dbReference type="AlphaFoldDB" id="A0AAJ7RBC3"/>
<dbReference type="GO" id="GO:0008757">
    <property type="term" value="F:S-adenosylmethionine-dependent methyltransferase activity"/>
    <property type="evidence" value="ECO:0007669"/>
    <property type="project" value="UniProtKB-ARBA"/>
</dbReference>
<dbReference type="Gene3D" id="6.10.140.2220">
    <property type="match status" value="1"/>
</dbReference>
<dbReference type="Pfam" id="PF00856">
    <property type="entry name" value="SET"/>
    <property type="match status" value="1"/>
</dbReference>
<dbReference type="PANTHER" id="PTHR46455">
    <property type="entry name" value="SET AND MYND DOMAIN CONTAINING, ARTHROPOD-SPECIFIC, MEMBER 4, ISOFORM A"/>
    <property type="match status" value="1"/>
</dbReference>
<protein>
    <submittedName>
        <fullName evidence="3 4">Protein msta isoform X1</fullName>
    </submittedName>
</protein>
<evidence type="ECO:0000259" key="1">
    <source>
        <dbReference type="PROSITE" id="PS50280"/>
    </source>
</evidence>
<dbReference type="GO" id="GO:0008170">
    <property type="term" value="F:N-methyltransferase activity"/>
    <property type="evidence" value="ECO:0007669"/>
    <property type="project" value="UniProtKB-ARBA"/>
</dbReference>
<proteinExistence type="predicted"/>
<dbReference type="PROSITE" id="PS50280">
    <property type="entry name" value="SET"/>
    <property type="match status" value="1"/>
</dbReference>
<dbReference type="InterPro" id="IPR001214">
    <property type="entry name" value="SET_dom"/>
</dbReference>
<dbReference type="InterPro" id="IPR053010">
    <property type="entry name" value="SET_SmydA-8"/>
</dbReference>
<name>A0AAJ7RBC3_CEPCN</name>
<dbReference type="Gene3D" id="1.10.220.160">
    <property type="match status" value="1"/>
</dbReference>
<keyword evidence="2" id="KW-1185">Reference proteome</keyword>
<dbReference type="GO" id="GO:0008276">
    <property type="term" value="F:protein methyltransferase activity"/>
    <property type="evidence" value="ECO:0007669"/>
    <property type="project" value="UniProtKB-ARBA"/>
</dbReference>
<evidence type="ECO:0000313" key="4">
    <source>
        <dbReference type="RefSeq" id="XP_024937500.1"/>
    </source>
</evidence>
<accession>A0AAJ7RBC3</accession>
<dbReference type="SUPFAM" id="SSF82199">
    <property type="entry name" value="SET domain"/>
    <property type="match status" value="1"/>
</dbReference>
<dbReference type="Proteomes" id="UP000694920">
    <property type="component" value="Unplaced"/>
</dbReference>
<dbReference type="KEGG" id="ccin:107264476"/>
<sequence>MDTSIGISKCLSTERTVTSTAKYKIGYSEKFGRYMVATKPLAAGDIILREEPAAVGPSIYENQNFCFACMRTIQNSPMQYYCSKCKVVPLCGPACEKIFMHHTTDECNLFRSGKNVTSKAVPQILQILLPLRLWLIKLKDNETWTRIKNMESHIDKRRGTNVWMSIEMQVINAFEEYKLHPENVEDPTEFLQFLSGILDVNSFEVRSPGDAIRSTRLLRGLYVEAALMAHSCKANTHVTIDENFLMTIYASVPINKDDAIFFNYTSCLLGSAERREHLRHGKYFECECTVCKDPREDSSNLSSLLCPRCKEGFVVIKNPLTTDPYSRRSSWKCCHCQKQFHGNMIKYTLDIARSLVDDTDPEDLKETENLLSKLSRSLHTNHYLMLILKQRLLAAYKRYIRIMDLDSEILQKAVNLCNEVLNVLDIVEPGISRLKGITLYEKHLPLVIMANLAYVSKEIAADELVSRLEEAADILRAALKILLLDPIATPEGRLAKCALQELKSLMESIADAKILRLTETKKKMVLED</sequence>
<dbReference type="GeneID" id="107264476"/>
<reference evidence="3 4" key="1">
    <citation type="submission" date="2025-04" db="UniProtKB">
        <authorList>
            <consortium name="RefSeq"/>
        </authorList>
    </citation>
    <scope>IDENTIFICATION</scope>
</reference>
<dbReference type="RefSeq" id="XP_024937500.1">
    <property type="nucleotide sequence ID" value="XM_025081732.1"/>
</dbReference>
<dbReference type="RefSeq" id="XP_024937499.1">
    <property type="nucleotide sequence ID" value="XM_025081731.1"/>
</dbReference>
<dbReference type="CDD" id="cd20071">
    <property type="entry name" value="SET_SMYD"/>
    <property type="match status" value="1"/>
</dbReference>
<dbReference type="Gene3D" id="2.170.270.10">
    <property type="entry name" value="SET domain"/>
    <property type="match status" value="1"/>
</dbReference>
<organism evidence="2 3">
    <name type="scientific">Cephus cinctus</name>
    <name type="common">Wheat stem sawfly</name>
    <dbReference type="NCBI Taxonomy" id="211228"/>
    <lineage>
        <taxon>Eukaryota</taxon>
        <taxon>Metazoa</taxon>
        <taxon>Ecdysozoa</taxon>
        <taxon>Arthropoda</taxon>
        <taxon>Hexapoda</taxon>
        <taxon>Insecta</taxon>
        <taxon>Pterygota</taxon>
        <taxon>Neoptera</taxon>
        <taxon>Endopterygota</taxon>
        <taxon>Hymenoptera</taxon>
        <taxon>Cephoidea</taxon>
        <taxon>Cephidae</taxon>
        <taxon>Cephus</taxon>
    </lineage>
</organism>
<dbReference type="PANTHER" id="PTHR46455:SF6">
    <property type="entry name" value="RE22408P-RELATED"/>
    <property type="match status" value="1"/>
</dbReference>
<evidence type="ECO:0000313" key="3">
    <source>
        <dbReference type="RefSeq" id="XP_024937499.1"/>
    </source>
</evidence>
<gene>
    <name evidence="3 4" type="primary">LOC107264476</name>
</gene>
<dbReference type="InterPro" id="IPR046341">
    <property type="entry name" value="SET_dom_sf"/>
</dbReference>
<feature type="domain" description="SET" evidence="1">
    <location>
        <begin position="21"/>
        <end position="265"/>
    </location>
</feature>